<organism evidence="1 2">
    <name type="scientific">Pluteus cervinus</name>
    <dbReference type="NCBI Taxonomy" id="181527"/>
    <lineage>
        <taxon>Eukaryota</taxon>
        <taxon>Fungi</taxon>
        <taxon>Dikarya</taxon>
        <taxon>Basidiomycota</taxon>
        <taxon>Agaricomycotina</taxon>
        <taxon>Agaricomycetes</taxon>
        <taxon>Agaricomycetidae</taxon>
        <taxon>Agaricales</taxon>
        <taxon>Pluteineae</taxon>
        <taxon>Pluteaceae</taxon>
        <taxon>Pluteus</taxon>
    </lineage>
</organism>
<proteinExistence type="predicted"/>
<dbReference type="EMBL" id="ML208272">
    <property type="protein sequence ID" value="TFK73796.1"/>
    <property type="molecule type" value="Genomic_DNA"/>
</dbReference>
<evidence type="ECO:0000313" key="2">
    <source>
        <dbReference type="Proteomes" id="UP000308600"/>
    </source>
</evidence>
<reference evidence="1 2" key="1">
    <citation type="journal article" date="2019" name="Nat. Ecol. Evol.">
        <title>Megaphylogeny resolves global patterns of mushroom evolution.</title>
        <authorList>
            <person name="Varga T."/>
            <person name="Krizsan K."/>
            <person name="Foldi C."/>
            <person name="Dima B."/>
            <person name="Sanchez-Garcia M."/>
            <person name="Sanchez-Ramirez S."/>
            <person name="Szollosi G.J."/>
            <person name="Szarkandi J.G."/>
            <person name="Papp V."/>
            <person name="Albert L."/>
            <person name="Andreopoulos W."/>
            <person name="Angelini C."/>
            <person name="Antonin V."/>
            <person name="Barry K.W."/>
            <person name="Bougher N.L."/>
            <person name="Buchanan P."/>
            <person name="Buyck B."/>
            <person name="Bense V."/>
            <person name="Catcheside P."/>
            <person name="Chovatia M."/>
            <person name="Cooper J."/>
            <person name="Damon W."/>
            <person name="Desjardin D."/>
            <person name="Finy P."/>
            <person name="Geml J."/>
            <person name="Haridas S."/>
            <person name="Hughes K."/>
            <person name="Justo A."/>
            <person name="Karasinski D."/>
            <person name="Kautmanova I."/>
            <person name="Kiss B."/>
            <person name="Kocsube S."/>
            <person name="Kotiranta H."/>
            <person name="LaButti K.M."/>
            <person name="Lechner B.E."/>
            <person name="Liimatainen K."/>
            <person name="Lipzen A."/>
            <person name="Lukacs Z."/>
            <person name="Mihaltcheva S."/>
            <person name="Morgado L.N."/>
            <person name="Niskanen T."/>
            <person name="Noordeloos M.E."/>
            <person name="Ohm R.A."/>
            <person name="Ortiz-Santana B."/>
            <person name="Ovrebo C."/>
            <person name="Racz N."/>
            <person name="Riley R."/>
            <person name="Savchenko A."/>
            <person name="Shiryaev A."/>
            <person name="Soop K."/>
            <person name="Spirin V."/>
            <person name="Szebenyi C."/>
            <person name="Tomsovsky M."/>
            <person name="Tulloss R.E."/>
            <person name="Uehling J."/>
            <person name="Grigoriev I.V."/>
            <person name="Vagvolgyi C."/>
            <person name="Papp T."/>
            <person name="Martin F.M."/>
            <person name="Miettinen O."/>
            <person name="Hibbett D.S."/>
            <person name="Nagy L.G."/>
        </authorList>
    </citation>
    <scope>NUCLEOTIDE SEQUENCE [LARGE SCALE GENOMIC DNA]</scope>
    <source>
        <strain evidence="1 2">NL-1719</strain>
    </source>
</reference>
<gene>
    <name evidence="1" type="ORF">BDN72DRAFT_834139</name>
</gene>
<dbReference type="Proteomes" id="UP000308600">
    <property type="component" value="Unassembled WGS sequence"/>
</dbReference>
<accession>A0ACD3B790</accession>
<evidence type="ECO:0000313" key="1">
    <source>
        <dbReference type="EMBL" id="TFK73796.1"/>
    </source>
</evidence>
<name>A0ACD3B790_9AGAR</name>
<sequence>MPFPFTVTPTGPKNNSPSSGPSVTTSKTSPPIVLARKCGVPGIVKPAVFSLVRLPNFGGSSNAASHSFDLVQCRERLLWHWVTTLNRLVLPTCASSSPSNLTDASTLPTPCTADDPVKSRFFHFKTIYETGFFQVYMNDTISGLQALKEQLVPNTQLQTVPPPRKKRRKFSEEPEVKSVPDVGKWADPNVGGYCESCVEKMWDICAEGMEECWDRLDEWAGVKLASASTRMDVS</sequence>
<protein>
    <submittedName>
        <fullName evidence="1">Uncharacterized protein</fullName>
    </submittedName>
</protein>
<keyword evidence="2" id="KW-1185">Reference proteome</keyword>